<evidence type="ECO:0000256" key="7">
    <source>
        <dbReference type="SAM" id="Phobius"/>
    </source>
</evidence>
<keyword evidence="10" id="KW-1185">Reference proteome</keyword>
<dbReference type="InterPro" id="IPR036259">
    <property type="entry name" value="MFS_trans_sf"/>
</dbReference>
<dbReference type="Proteomes" id="UP000317036">
    <property type="component" value="Unassembled WGS sequence"/>
</dbReference>
<feature type="transmembrane region" description="Helical" evidence="7">
    <location>
        <begin position="230"/>
        <end position="255"/>
    </location>
</feature>
<feature type="domain" description="Major facilitator superfamily (MFS) profile" evidence="8">
    <location>
        <begin position="7"/>
        <end position="411"/>
    </location>
</feature>
<feature type="transmembrane region" description="Helical" evidence="7">
    <location>
        <begin position="387"/>
        <end position="405"/>
    </location>
</feature>
<dbReference type="AlphaFoldDB" id="A0A559K6I7"/>
<dbReference type="GO" id="GO:0005886">
    <property type="term" value="C:plasma membrane"/>
    <property type="evidence" value="ECO:0007669"/>
    <property type="project" value="UniProtKB-SubCell"/>
</dbReference>
<dbReference type="InterPro" id="IPR011701">
    <property type="entry name" value="MFS"/>
</dbReference>
<feature type="transmembrane region" description="Helical" evidence="7">
    <location>
        <begin position="267"/>
        <end position="287"/>
    </location>
</feature>
<dbReference type="GO" id="GO:0022857">
    <property type="term" value="F:transmembrane transporter activity"/>
    <property type="evidence" value="ECO:0007669"/>
    <property type="project" value="InterPro"/>
</dbReference>
<evidence type="ECO:0000256" key="2">
    <source>
        <dbReference type="ARBA" id="ARBA00022448"/>
    </source>
</evidence>
<comment type="subcellular location">
    <subcellularLocation>
        <location evidence="1">Cell membrane</location>
        <topology evidence="1">Multi-pass membrane protein</topology>
    </subcellularLocation>
</comment>
<evidence type="ECO:0000313" key="10">
    <source>
        <dbReference type="Proteomes" id="UP000317036"/>
    </source>
</evidence>
<keyword evidence="4 7" id="KW-0812">Transmembrane</keyword>
<accession>A0A559K6I7</accession>
<evidence type="ECO:0000256" key="4">
    <source>
        <dbReference type="ARBA" id="ARBA00022692"/>
    </source>
</evidence>
<feature type="transmembrane region" description="Helical" evidence="7">
    <location>
        <begin position="78"/>
        <end position="96"/>
    </location>
</feature>
<proteinExistence type="predicted"/>
<keyword evidence="6 7" id="KW-0472">Membrane</keyword>
<feature type="transmembrane region" description="Helical" evidence="7">
    <location>
        <begin position="45"/>
        <end position="66"/>
    </location>
</feature>
<gene>
    <name evidence="9" type="ORF">FPZ49_22225</name>
</gene>
<feature type="transmembrane region" description="Helical" evidence="7">
    <location>
        <begin position="166"/>
        <end position="185"/>
    </location>
</feature>
<evidence type="ECO:0000256" key="6">
    <source>
        <dbReference type="ARBA" id="ARBA00023136"/>
    </source>
</evidence>
<reference evidence="9 10" key="1">
    <citation type="submission" date="2019-07" db="EMBL/GenBank/DDBJ databases">
        <authorList>
            <person name="Kim J."/>
        </authorList>
    </citation>
    <scope>NUCLEOTIDE SEQUENCE [LARGE SCALE GENOMIC DNA]</scope>
    <source>
        <strain evidence="9 10">JC52</strain>
    </source>
</reference>
<dbReference type="SUPFAM" id="SSF103473">
    <property type="entry name" value="MFS general substrate transporter"/>
    <property type="match status" value="1"/>
</dbReference>
<name>A0A559K6I7_9BACL</name>
<dbReference type="EMBL" id="VNJI01000032">
    <property type="protein sequence ID" value="TVY07740.1"/>
    <property type="molecule type" value="Genomic_DNA"/>
</dbReference>
<dbReference type="PRINTS" id="PR01035">
    <property type="entry name" value="TCRTETA"/>
</dbReference>
<dbReference type="Gene3D" id="1.20.1250.20">
    <property type="entry name" value="MFS general substrate transporter like domains"/>
    <property type="match status" value="2"/>
</dbReference>
<evidence type="ECO:0000256" key="3">
    <source>
        <dbReference type="ARBA" id="ARBA00022475"/>
    </source>
</evidence>
<keyword evidence="5 7" id="KW-1133">Transmembrane helix</keyword>
<dbReference type="InterPro" id="IPR001958">
    <property type="entry name" value="Tet-R_TetA/multi-R_MdtG-like"/>
</dbReference>
<feature type="transmembrane region" description="Helical" evidence="7">
    <location>
        <begin position="294"/>
        <end position="312"/>
    </location>
</feature>
<dbReference type="InterPro" id="IPR020846">
    <property type="entry name" value="MFS_dom"/>
</dbReference>
<dbReference type="PANTHER" id="PTHR43414">
    <property type="entry name" value="MULTIDRUG RESISTANCE PROTEIN MDTG"/>
    <property type="match status" value="1"/>
</dbReference>
<dbReference type="PANTHER" id="PTHR43414:SF6">
    <property type="entry name" value="MULTIDRUG RESISTANCE PROTEIN MDTG"/>
    <property type="match status" value="1"/>
</dbReference>
<feature type="transmembrane region" description="Helical" evidence="7">
    <location>
        <begin position="357"/>
        <end position="381"/>
    </location>
</feature>
<feature type="transmembrane region" description="Helical" evidence="7">
    <location>
        <begin position="12"/>
        <end position="33"/>
    </location>
</feature>
<evidence type="ECO:0000256" key="5">
    <source>
        <dbReference type="ARBA" id="ARBA00022989"/>
    </source>
</evidence>
<evidence type="ECO:0000256" key="1">
    <source>
        <dbReference type="ARBA" id="ARBA00004651"/>
    </source>
</evidence>
<dbReference type="Pfam" id="PF07690">
    <property type="entry name" value="MFS_1"/>
    <property type="match status" value="1"/>
</dbReference>
<dbReference type="OrthoDB" id="65739at2"/>
<dbReference type="RefSeq" id="WP_144851107.1">
    <property type="nucleotide sequence ID" value="NZ_VNJI01000032.1"/>
</dbReference>
<organism evidence="9 10">
    <name type="scientific">Paenibacillus cremeus</name>
    <dbReference type="NCBI Taxonomy" id="2163881"/>
    <lineage>
        <taxon>Bacteria</taxon>
        <taxon>Bacillati</taxon>
        <taxon>Bacillota</taxon>
        <taxon>Bacilli</taxon>
        <taxon>Bacillales</taxon>
        <taxon>Paenibacillaceae</taxon>
        <taxon>Paenibacillus</taxon>
    </lineage>
</organism>
<protein>
    <submittedName>
        <fullName evidence="9">Multidrug efflux MFS transporter</fullName>
    </submittedName>
</protein>
<keyword evidence="2" id="KW-0813">Transport</keyword>
<comment type="caution">
    <text evidence="9">The sequence shown here is derived from an EMBL/GenBank/DDBJ whole genome shotgun (WGS) entry which is preliminary data.</text>
</comment>
<feature type="transmembrane region" description="Helical" evidence="7">
    <location>
        <begin position="103"/>
        <end position="125"/>
    </location>
</feature>
<evidence type="ECO:0000313" key="9">
    <source>
        <dbReference type="EMBL" id="TVY07740.1"/>
    </source>
</evidence>
<sequence>MEAWKRNLLILWFGTFFSSAGIGMIIPFLPLYVQELGIHDVKQAALWAAMIFGINHVMIALTSPMWGKFSDVYGQKVTMVRSGIGLSIIIAAMGLVHTPFQLLLLRALFGTMGGFSTCAVALMAIETPKAEVGKALGTLQTGQVSGQLLGPLLGGLMAEWLGMRSSFFFTGAFIFIATVLVLFGVHETRKYAKFKFSDLKRAKNGEHKNADAAKRPNKVQLHDVIKRTPVILTLFVSTFLIAASFQSISPIITLYVKSMHVEQHVEIIAGLIFASSALGTMISAPILGRIGDRYGHLTILLCSLLLISILYIPQARITDPWILMGARFLSGLCVGGLIPSISSLLRSLTPSSIQGSVFSYNASANSVGNVLGSLFGGIVASNLGIPVVFYIISVVFFLHFVMLGIQAKRINQSRKQVESAT</sequence>
<keyword evidence="3" id="KW-1003">Cell membrane</keyword>
<feature type="transmembrane region" description="Helical" evidence="7">
    <location>
        <begin position="324"/>
        <end position="345"/>
    </location>
</feature>
<dbReference type="PROSITE" id="PS50850">
    <property type="entry name" value="MFS"/>
    <property type="match status" value="1"/>
</dbReference>
<evidence type="ECO:0000259" key="8">
    <source>
        <dbReference type="PROSITE" id="PS50850"/>
    </source>
</evidence>